<protein>
    <submittedName>
        <fullName evidence="7">GRP family sugar transporter</fullName>
    </submittedName>
</protein>
<name>A0ABW4Y1Y2_9FLAO</name>
<keyword evidence="7" id="KW-0762">Sugar transport</keyword>
<dbReference type="Proteomes" id="UP001597342">
    <property type="component" value="Unassembled WGS sequence"/>
</dbReference>
<evidence type="ECO:0000256" key="4">
    <source>
        <dbReference type="ARBA" id="ARBA00022989"/>
    </source>
</evidence>
<keyword evidence="5 6" id="KW-0472">Membrane</keyword>
<evidence type="ECO:0000313" key="8">
    <source>
        <dbReference type="Proteomes" id="UP001597342"/>
    </source>
</evidence>
<feature type="transmembrane region" description="Helical" evidence="6">
    <location>
        <begin position="312"/>
        <end position="331"/>
    </location>
</feature>
<dbReference type="Pfam" id="PF07168">
    <property type="entry name" value="Ureide_permease"/>
    <property type="match status" value="2"/>
</dbReference>
<comment type="subcellular location">
    <subcellularLocation>
        <location evidence="1">Membrane</location>
        <topology evidence="1">Multi-pass membrane protein</topology>
    </subcellularLocation>
</comment>
<keyword evidence="7" id="KW-0813">Transport</keyword>
<keyword evidence="8" id="KW-1185">Reference proteome</keyword>
<proteinExistence type="inferred from homology"/>
<sequence>MYIVDNYALAIIFCVITMLCWGSWGNTQKLSSKKWAFQLFYWDYSLGILLITLLIALTMGSFGDQGRSFLVDLSQAGGKFIFFALIGGIIFNFANILLVIAIDISGMAVAFPIGIGLALVLGVITNYIYNPAGNPVLLFSGVLFVTIAIVLDAMAYRQILKKDSKRAKKGIYISILAGIAMGFFYKYVAQSMASDFISPEKGKLTPYTALVIFSVGILLSNFVFNSLNMYRPITGIRATYGDYFKKGSPKLHLIGILGGCIWGLGMSFSIIASEQAGPAISYGLGQGATMVAAFWGIIIWKELKDLPKSRNWLIYLMFLFFLTGLGLIIYSKNG</sequence>
<dbReference type="RefSeq" id="WP_379831852.1">
    <property type="nucleotide sequence ID" value="NZ_JBHUHU010000005.1"/>
</dbReference>
<feature type="transmembrane region" description="Helical" evidence="6">
    <location>
        <begin position="109"/>
        <end position="129"/>
    </location>
</feature>
<evidence type="ECO:0000256" key="5">
    <source>
        <dbReference type="ARBA" id="ARBA00023136"/>
    </source>
</evidence>
<comment type="similarity">
    <text evidence="2">Belongs to the GRP transporter (TC 2.A.7.5) family.</text>
</comment>
<evidence type="ECO:0000256" key="2">
    <source>
        <dbReference type="ARBA" id="ARBA00006117"/>
    </source>
</evidence>
<feature type="transmembrane region" description="Helical" evidence="6">
    <location>
        <begin position="6"/>
        <end position="27"/>
    </location>
</feature>
<keyword evidence="3 6" id="KW-0812">Transmembrane</keyword>
<comment type="caution">
    <text evidence="7">The sequence shown here is derived from an EMBL/GenBank/DDBJ whole genome shotgun (WGS) entry which is preliminary data.</text>
</comment>
<feature type="transmembrane region" description="Helical" evidence="6">
    <location>
        <begin position="169"/>
        <end position="187"/>
    </location>
</feature>
<keyword evidence="4 6" id="KW-1133">Transmembrane helix</keyword>
<organism evidence="7 8">
    <name type="scientific">Flagellimonas iocasae</name>
    <dbReference type="NCBI Taxonomy" id="2055905"/>
    <lineage>
        <taxon>Bacteria</taxon>
        <taxon>Pseudomonadati</taxon>
        <taxon>Bacteroidota</taxon>
        <taxon>Flavobacteriia</taxon>
        <taxon>Flavobacteriales</taxon>
        <taxon>Flavobacteriaceae</taxon>
        <taxon>Flagellimonas</taxon>
    </lineage>
</organism>
<feature type="transmembrane region" description="Helical" evidence="6">
    <location>
        <begin position="279"/>
        <end position="300"/>
    </location>
</feature>
<accession>A0ABW4Y1Y2</accession>
<evidence type="ECO:0000256" key="6">
    <source>
        <dbReference type="SAM" id="Phobius"/>
    </source>
</evidence>
<feature type="transmembrane region" description="Helical" evidence="6">
    <location>
        <begin position="39"/>
        <end position="60"/>
    </location>
</feature>
<dbReference type="InterPro" id="IPR010651">
    <property type="entry name" value="Sugar_transport"/>
</dbReference>
<evidence type="ECO:0000256" key="3">
    <source>
        <dbReference type="ARBA" id="ARBA00022692"/>
    </source>
</evidence>
<feature type="transmembrane region" description="Helical" evidence="6">
    <location>
        <begin position="80"/>
        <end position="102"/>
    </location>
</feature>
<evidence type="ECO:0000313" key="7">
    <source>
        <dbReference type="EMBL" id="MFD2101267.1"/>
    </source>
</evidence>
<feature type="transmembrane region" description="Helical" evidence="6">
    <location>
        <begin position="251"/>
        <end position="273"/>
    </location>
</feature>
<evidence type="ECO:0000256" key="1">
    <source>
        <dbReference type="ARBA" id="ARBA00004141"/>
    </source>
</evidence>
<dbReference type="EMBL" id="JBHUHU010000005">
    <property type="protein sequence ID" value="MFD2101267.1"/>
    <property type="molecule type" value="Genomic_DNA"/>
</dbReference>
<feature type="transmembrane region" description="Helical" evidence="6">
    <location>
        <begin position="207"/>
        <end position="230"/>
    </location>
</feature>
<gene>
    <name evidence="7" type="ORF">ACFSJE_15870</name>
</gene>
<feature type="transmembrane region" description="Helical" evidence="6">
    <location>
        <begin position="135"/>
        <end position="157"/>
    </location>
</feature>
<reference evidence="8" key="1">
    <citation type="journal article" date="2019" name="Int. J. Syst. Evol. Microbiol.">
        <title>The Global Catalogue of Microorganisms (GCM) 10K type strain sequencing project: providing services to taxonomists for standard genome sequencing and annotation.</title>
        <authorList>
            <consortium name="The Broad Institute Genomics Platform"/>
            <consortium name="The Broad Institute Genome Sequencing Center for Infectious Disease"/>
            <person name="Wu L."/>
            <person name="Ma J."/>
        </authorList>
    </citation>
    <scope>NUCLEOTIDE SEQUENCE [LARGE SCALE GENOMIC DNA]</scope>
    <source>
        <strain evidence="8">JCM 3389</strain>
    </source>
</reference>
<dbReference type="InterPro" id="IPR009834">
    <property type="entry name" value="Ureide_permease"/>
</dbReference>
<dbReference type="PANTHER" id="PTHR16119:SF17">
    <property type="entry name" value="TRANSMEMBRANE PROTEIN 144"/>
    <property type="match status" value="1"/>
</dbReference>
<dbReference type="PANTHER" id="PTHR16119">
    <property type="entry name" value="TRANSMEMBRANE PROTEIN 144"/>
    <property type="match status" value="1"/>
</dbReference>